<dbReference type="PROSITE" id="PS51194">
    <property type="entry name" value="HELICASE_CTER"/>
    <property type="match status" value="1"/>
</dbReference>
<dbReference type="NCBIfam" id="NF005981">
    <property type="entry name" value="PRK08074.1"/>
    <property type="match status" value="1"/>
</dbReference>
<dbReference type="GO" id="GO:0016818">
    <property type="term" value="F:hydrolase activity, acting on acid anhydrides, in phosphorus-containing anhydrides"/>
    <property type="evidence" value="ECO:0007669"/>
    <property type="project" value="InterPro"/>
</dbReference>
<dbReference type="GO" id="GO:0006139">
    <property type="term" value="P:nucleobase-containing compound metabolic process"/>
    <property type="evidence" value="ECO:0007669"/>
    <property type="project" value="InterPro"/>
</dbReference>
<dbReference type="HAMAP" id="MF_02206">
    <property type="entry name" value="DinG_exonucl"/>
    <property type="match status" value="1"/>
</dbReference>
<accession>A0A3M8PAR5</accession>
<keyword evidence="10" id="KW-0347">Helicase</keyword>
<evidence type="ECO:0000256" key="7">
    <source>
        <dbReference type="RuleBase" id="RU364106"/>
    </source>
</evidence>
<name>A0A3M8PAR5_9BACL</name>
<proteinExistence type="inferred from homology"/>
<keyword evidence="4 6" id="KW-0269">Exonuclease</keyword>
<dbReference type="GO" id="GO:0008408">
    <property type="term" value="F:3'-5' exonuclease activity"/>
    <property type="evidence" value="ECO:0007669"/>
    <property type="project" value="UniProtKB-UniRule"/>
</dbReference>
<feature type="short sequence motif" description="DEAH box" evidence="6">
    <location>
        <begin position="454"/>
        <end position="457"/>
    </location>
</feature>
<dbReference type="NCBIfam" id="TIGR01407">
    <property type="entry name" value="dinG_rel"/>
    <property type="match status" value="1"/>
</dbReference>
<evidence type="ECO:0000256" key="6">
    <source>
        <dbReference type="HAMAP-Rule" id="MF_02206"/>
    </source>
</evidence>
<dbReference type="InterPro" id="IPR036397">
    <property type="entry name" value="RNaseH_sf"/>
</dbReference>
<dbReference type="FunFam" id="3.30.420.10:FF:000045">
    <property type="entry name" value="3'-5' exonuclease DinG"/>
    <property type="match status" value="1"/>
</dbReference>
<protein>
    <recommendedName>
        <fullName evidence="6 7">3'-5' exonuclease DinG</fullName>
        <ecNumber evidence="6 7">3.1.-.-</ecNumber>
    </recommendedName>
</protein>
<dbReference type="AlphaFoldDB" id="A0A3M8PAR5"/>
<dbReference type="InterPro" id="IPR014013">
    <property type="entry name" value="Helic_SF1/SF2_ATP-bd_DinG/Rad3"/>
</dbReference>
<dbReference type="PANTHER" id="PTHR11472:SF34">
    <property type="entry name" value="REGULATOR OF TELOMERE ELONGATION HELICASE 1"/>
    <property type="match status" value="1"/>
</dbReference>
<dbReference type="InterPro" id="IPR013520">
    <property type="entry name" value="Ribonucl_H"/>
</dbReference>
<dbReference type="GO" id="GO:0003678">
    <property type="term" value="F:DNA helicase activity"/>
    <property type="evidence" value="ECO:0007669"/>
    <property type="project" value="TreeGrafter"/>
</dbReference>
<organism evidence="10 11">
    <name type="scientific">Planococcus salinus</name>
    <dbReference type="NCBI Taxonomy" id="1848460"/>
    <lineage>
        <taxon>Bacteria</taxon>
        <taxon>Bacillati</taxon>
        <taxon>Bacillota</taxon>
        <taxon>Bacilli</taxon>
        <taxon>Bacillales</taxon>
        <taxon>Caryophanaceae</taxon>
        <taxon>Planococcus</taxon>
    </lineage>
</organism>
<keyword evidence="11" id="KW-1185">Reference proteome</keyword>
<evidence type="ECO:0000256" key="5">
    <source>
        <dbReference type="ARBA" id="ARBA00022840"/>
    </source>
</evidence>
<evidence type="ECO:0000256" key="4">
    <source>
        <dbReference type="ARBA" id="ARBA00022839"/>
    </source>
</evidence>
<evidence type="ECO:0000313" key="10">
    <source>
        <dbReference type="EMBL" id="RNF40481.1"/>
    </source>
</evidence>
<dbReference type="Pfam" id="PF13307">
    <property type="entry name" value="Helicase_C_2"/>
    <property type="match status" value="1"/>
</dbReference>
<feature type="binding site" evidence="6">
    <location>
        <begin position="277"/>
        <end position="284"/>
    </location>
    <ligand>
        <name>ATP</name>
        <dbReference type="ChEBI" id="CHEBI:30616"/>
    </ligand>
</feature>
<gene>
    <name evidence="6 7 10" type="primary">dinG</name>
    <name evidence="10" type="ORF">EEX84_03395</name>
</gene>
<dbReference type="Gene3D" id="3.30.420.10">
    <property type="entry name" value="Ribonuclease H-like superfamily/Ribonuclease H"/>
    <property type="match status" value="1"/>
</dbReference>
<dbReference type="InterPro" id="IPR045028">
    <property type="entry name" value="DinG/Rad3-like"/>
</dbReference>
<reference evidence="10 11" key="1">
    <citation type="journal article" date="2018" name="Int. J. Syst. Evol. Microbiol.">
        <title>Planococcus salinus sp. nov., a moderately halophilic bacterium isolated from a saline-alkali soil.</title>
        <authorList>
            <person name="Gan L."/>
        </authorList>
    </citation>
    <scope>NUCLEOTIDE SEQUENCE [LARGE SCALE GENOMIC DNA]</scope>
    <source>
        <strain evidence="10 11">LCB217</strain>
    </source>
</reference>
<dbReference type="GO" id="GO:0005524">
    <property type="term" value="F:ATP binding"/>
    <property type="evidence" value="ECO:0007669"/>
    <property type="project" value="UniProtKB-UniRule"/>
</dbReference>
<dbReference type="CDD" id="cd06127">
    <property type="entry name" value="DEDDh"/>
    <property type="match status" value="1"/>
</dbReference>
<keyword evidence="5 6" id="KW-0067">ATP-binding</keyword>
<keyword evidence="1 6" id="KW-0540">Nuclease</keyword>
<evidence type="ECO:0000256" key="1">
    <source>
        <dbReference type="ARBA" id="ARBA00022722"/>
    </source>
</evidence>
<evidence type="ECO:0000256" key="2">
    <source>
        <dbReference type="ARBA" id="ARBA00022741"/>
    </source>
</evidence>
<dbReference type="Pfam" id="PF00929">
    <property type="entry name" value="RNase_T"/>
    <property type="match status" value="1"/>
</dbReference>
<dbReference type="PROSITE" id="PS51193">
    <property type="entry name" value="HELICASE_ATP_BIND_2"/>
    <property type="match status" value="1"/>
</dbReference>
<dbReference type="InterPro" id="IPR012337">
    <property type="entry name" value="RNaseH-like_sf"/>
</dbReference>
<evidence type="ECO:0000259" key="9">
    <source>
        <dbReference type="PROSITE" id="PS51194"/>
    </source>
</evidence>
<evidence type="ECO:0000256" key="3">
    <source>
        <dbReference type="ARBA" id="ARBA00022801"/>
    </source>
</evidence>
<dbReference type="SMART" id="SM00479">
    <property type="entry name" value="EXOIII"/>
    <property type="match status" value="1"/>
</dbReference>
<dbReference type="Pfam" id="PF00270">
    <property type="entry name" value="DEAD"/>
    <property type="match status" value="1"/>
</dbReference>
<dbReference type="InterPro" id="IPR027417">
    <property type="entry name" value="P-loop_NTPase"/>
</dbReference>
<dbReference type="InterPro" id="IPR006555">
    <property type="entry name" value="ATP-dep_Helicase_C"/>
</dbReference>
<comment type="caution">
    <text evidence="10">The sequence shown here is derived from an EMBL/GenBank/DDBJ whole genome shotgun (WGS) entry which is preliminary data.</text>
</comment>
<evidence type="ECO:0000259" key="8">
    <source>
        <dbReference type="PROSITE" id="PS51193"/>
    </source>
</evidence>
<dbReference type="RefSeq" id="WP_123164180.1">
    <property type="nucleotide sequence ID" value="NZ_RIAX01000002.1"/>
</dbReference>
<dbReference type="Gene3D" id="3.40.50.300">
    <property type="entry name" value="P-loop containing nucleotide triphosphate hydrolases"/>
    <property type="match status" value="2"/>
</dbReference>
<feature type="domain" description="Helicase ATP-binding" evidence="8">
    <location>
        <begin position="242"/>
        <end position="500"/>
    </location>
</feature>
<dbReference type="GO" id="GO:0003676">
    <property type="term" value="F:nucleic acid binding"/>
    <property type="evidence" value="ECO:0007669"/>
    <property type="project" value="InterPro"/>
</dbReference>
<dbReference type="SMART" id="SM00491">
    <property type="entry name" value="HELICc2"/>
    <property type="match status" value="1"/>
</dbReference>
<comment type="similarity">
    <text evidence="6 7">Belongs to the helicase family. DinG subfamily. Type 2 sub-subfamily.</text>
</comment>
<sequence>MNTQKYVVVDIETTGHSPAKGDRIIQIALVTIQDDEIIDTYTVFINPERNIPGFIQDLTNITNDDVKDAKPFKHYAAVIFEKMQDAIFVAHNTNFDLPFLQSELQRAEMPKWRGLAMDTVELTRLMYPTAFSYKLQDITAEVGIPLKNAHRADDDAMATALLFLQVKKDLENLPYETLALLHKRSFQLKSDLSRLFFELTQKKRDGQVENVTRFKGIPINARKRLKPLQATGQTAFDNWEERLESVFPQFERRQSQFDMMTAIQQALAEKKEMVIEASTGMGKTIGYLLPAVNHAMQTGKKVIISTYTTHLQEQLILKEGEIVERFIGSPVQISLIKGLSHYIDLPRFEELLHGEDESYDETFTIMQVLIWLTSTETGDLNELNVSSGGQFVLDKVRRSHLRKLSKLEKSYDFYEYALEQAKNAQIIVTNHAFLLNQRITEHSILADVDAYIFDEAHQVVQTAVSQHEKTFVYTQWKYVFGQLGTYDDRQLFAKFYEAAERAGFASVPELLQLESLFVKFTTLFDDISIELTNKFTAKFRGSRYKKCASLLTDLPLEKEPFVNLLRYLNEWIDLSQLMLQKAERMTEKTIEEQLAITDWRYWTEELMIKAVEFSEIFVFPLEQEVSWIEGDLRSLPNSLSLYKRPFEVKEIVEKVFGGVRGEKALVWLSGTMSVPSNERFIVNQLGIPASVAITKFDPPQDFYRGARVFVVDDMPDIQHVSQADYIESVADAVIQTVLVTEGRCFVLFTSQDMLRKTVDLIQDTGLLDDYMLFAQGISSGSRLRLLKSFQRFQKSVLFGTNSFWEGVDVPGDALRAVVVVRLPFTSPDEPIFKARSEMIARDGKNPFLNYALPEAVLRMRQGFGRLIRSKNDQGMFIVLDRRIETKSYGQEFLNALPNVKVSKVSLEKMVTDIEHWYNKHDK</sequence>
<dbReference type="EMBL" id="RIAX01000002">
    <property type="protein sequence ID" value="RNF40481.1"/>
    <property type="molecule type" value="Genomic_DNA"/>
</dbReference>
<dbReference type="InterPro" id="IPR011545">
    <property type="entry name" value="DEAD/DEAH_box_helicase_dom"/>
</dbReference>
<dbReference type="PANTHER" id="PTHR11472">
    <property type="entry name" value="DNA REPAIR DEAD HELICASE RAD3/XP-D SUBFAMILY MEMBER"/>
    <property type="match status" value="1"/>
</dbReference>
<keyword evidence="3 6" id="KW-0378">Hydrolase</keyword>
<dbReference type="SUPFAM" id="SSF53098">
    <property type="entry name" value="Ribonuclease H-like"/>
    <property type="match status" value="1"/>
</dbReference>
<dbReference type="OrthoDB" id="9803913at2"/>
<comment type="function">
    <text evidence="6 7">3'-5' exonuclease.</text>
</comment>
<dbReference type="InterPro" id="IPR001650">
    <property type="entry name" value="Helicase_C-like"/>
</dbReference>
<dbReference type="Proteomes" id="UP000275473">
    <property type="component" value="Unassembled WGS sequence"/>
</dbReference>
<evidence type="ECO:0000313" key="11">
    <source>
        <dbReference type="Proteomes" id="UP000275473"/>
    </source>
</evidence>
<dbReference type="SUPFAM" id="SSF52540">
    <property type="entry name" value="P-loop containing nucleoside triphosphate hydrolases"/>
    <property type="match status" value="1"/>
</dbReference>
<feature type="domain" description="Helicase C-terminal" evidence="9">
    <location>
        <begin position="732"/>
        <end position="883"/>
    </location>
</feature>
<dbReference type="InterPro" id="IPR006310">
    <property type="entry name" value="DinG"/>
</dbReference>
<dbReference type="EC" id="3.1.-.-" evidence="6 7"/>
<keyword evidence="2 6" id="KW-0547">Nucleotide-binding</keyword>